<feature type="compositionally biased region" description="Polar residues" evidence="1">
    <location>
        <begin position="236"/>
        <end position="245"/>
    </location>
</feature>
<reference evidence="3 4" key="1">
    <citation type="journal article" date="2019" name="Nat. Ecol. Evol.">
        <title>Megaphylogeny resolves global patterns of mushroom evolution.</title>
        <authorList>
            <person name="Varga T."/>
            <person name="Krizsan K."/>
            <person name="Foldi C."/>
            <person name="Dima B."/>
            <person name="Sanchez-Garcia M."/>
            <person name="Sanchez-Ramirez S."/>
            <person name="Szollosi G.J."/>
            <person name="Szarkandi J.G."/>
            <person name="Papp V."/>
            <person name="Albert L."/>
            <person name="Andreopoulos W."/>
            <person name="Angelini C."/>
            <person name="Antonin V."/>
            <person name="Barry K.W."/>
            <person name="Bougher N.L."/>
            <person name="Buchanan P."/>
            <person name="Buyck B."/>
            <person name="Bense V."/>
            <person name="Catcheside P."/>
            <person name="Chovatia M."/>
            <person name="Cooper J."/>
            <person name="Damon W."/>
            <person name="Desjardin D."/>
            <person name="Finy P."/>
            <person name="Geml J."/>
            <person name="Haridas S."/>
            <person name="Hughes K."/>
            <person name="Justo A."/>
            <person name="Karasinski D."/>
            <person name="Kautmanova I."/>
            <person name="Kiss B."/>
            <person name="Kocsube S."/>
            <person name="Kotiranta H."/>
            <person name="LaButti K.M."/>
            <person name="Lechner B.E."/>
            <person name="Liimatainen K."/>
            <person name="Lipzen A."/>
            <person name="Lukacs Z."/>
            <person name="Mihaltcheva S."/>
            <person name="Morgado L.N."/>
            <person name="Niskanen T."/>
            <person name="Noordeloos M.E."/>
            <person name="Ohm R.A."/>
            <person name="Ortiz-Santana B."/>
            <person name="Ovrebo C."/>
            <person name="Racz N."/>
            <person name="Riley R."/>
            <person name="Savchenko A."/>
            <person name="Shiryaev A."/>
            <person name="Soop K."/>
            <person name="Spirin V."/>
            <person name="Szebenyi C."/>
            <person name="Tomsovsky M."/>
            <person name="Tulloss R.E."/>
            <person name="Uehling J."/>
            <person name="Grigoriev I.V."/>
            <person name="Vagvolgyi C."/>
            <person name="Papp T."/>
            <person name="Martin F.M."/>
            <person name="Miettinen O."/>
            <person name="Hibbett D.S."/>
            <person name="Nagy L.G."/>
        </authorList>
    </citation>
    <scope>NUCLEOTIDE SEQUENCE [LARGE SCALE GENOMIC DNA]</scope>
    <source>
        <strain evidence="3 4">CBS 121175</strain>
    </source>
</reference>
<evidence type="ECO:0000259" key="2">
    <source>
        <dbReference type="Pfam" id="PF09994"/>
    </source>
</evidence>
<proteinExistence type="predicted"/>
<dbReference type="InterPro" id="IPR018712">
    <property type="entry name" value="Tle1-like_cat"/>
</dbReference>
<gene>
    <name evidence="3" type="ORF">FA15DRAFT_604092</name>
</gene>
<dbReference type="OrthoDB" id="3162439at2759"/>
<feature type="region of interest" description="Disordered" evidence="1">
    <location>
        <begin position="232"/>
        <end position="295"/>
    </location>
</feature>
<dbReference type="Proteomes" id="UP000307440">
    <property type="component" value="Unassembled WGS sequence"/>
</dbReference>
<keyword evidence="4" id="KW-1185">Reference proteome</keyword>
<dbReference type="PANTHER" id="PTHR33840">
    <property type="match status" value="1"/>
</dbReference>
<evidence type="ECO:0000313" key="3">
    <source>
        <dbReference type="EMBL" id="TFK18030.1"/>
    </source>
</evidence>
<organism evidence="3 4">
    <name type="scientific">Coprinopsis marcescibilis</name>
    <name type="common">Agaric fungus</name>
    <name type="synonym">Psathyrella marcescibilis</name>
    <dbReference type="NCBI Taxonomy" id="230819"/>
    <lineage>
        <taxon>Eukaryota</taxon>
        <taxon>Fungi</taxon>
        <taxon>Dikarya</taxon>
        <taxon>Basidiomycota</taxon>
        <taxon>Agaricomycotina</taxon>
        <taxon>Agaricomycetes</taxon>
        <taxon>Agaricomycetidae</taxon>
        <taxon>Agaricales</taxon>
        <taxon>Agaricineae</taxon>
        <taxon>Psathyrellaceae</taxon>
        <taxon>Coprinopsis</taxon>
    </lineage>
</organism>
<dbReference type="STRING" id="230819.A0A5C3KDG9"/>
<dbReference type="PANTHER" id="PTHR33840:SF2">
    <property type="entry name" value="TLE1 PHOSPHOLIPASE DOMAIN-CONTAINING PROTEIN"/>
    <property type="match status" value="1"/>
</dbReference>
<protein>
    <recommendedName>
        <fullName evidence="2">T6SS Phospholipase effector Tle1-like catalytic domain-containing protein</fullName>
    </recommendedName>
</protein>
<dbReference type="EMBL" id="ML210440">
    <property type="protein sequence ID" value="TFK18030.1"/>
    <property type="molecule type" value="Genomic_DNA"/>
</dbReference>
<sequence length="445" mass="50035">MVGTEEPDTQQHSGRTLVLCFDGTADQFDADNSNVVKLFSLLNKDPEQQLCYYDPGVGTWFHPGVVSPLFEWFAKWMDLAVAWYLDAHVLDGYKFIMQNYREGDNICIFGFSRGSYTARALAGFLHKIGLLSRDNVSQIPFAYKLYKREDRESIELAEGFKRTFCRAVKITFMGVWDTVASVGVIMGRTLPFTNSNRSITTFRHALALDERRARFRPSFYHRPSPTLEAAALDPENASSPNDAGTSSSSSSSSSSKSSRNKSPGLRNRLGFLSKEKKKEGAAAQSQLNAEQKPDDLPDDVEEVWFVGGHSDVGGGNTLNDAKHCVSNIPLRWMIREIMKSGCGIRFVPEAVATLKLDKSDDLDAIDALEPIHDRLAGSFKDRLWWILELIPLSHAWQDENGVWHRSYGDIYTPEPKFHRSVKVRLESTLGYRPKAKWAGTETYVS</sequence>
<dbReference type="Pfam" id="PF09994">
    <property type="entry name" value="T6SS_Tle1-like_cat"/>
    <property type="match status" value="1"/>
</dbReference>
<dbReference type="AlphaFoldDB" id="A0A5C3KDG9"/>
<name>A0A5C3KDG9_COPMA</name>
<feature type="domain" description="T6SS Phospholipase effector Tle1-like catalytic" evidence="2">
    <location>
        <begin position="15"/>
        <end position="336"/>
    </location>
</feature>
<feature type="compositionally biased region" description="Low complexity" evidence="1">
    <location>
        <begin position="246"/>
        <end position="257"/>
    </location>
</feature>
<evidence type="ECO:0000256" key="1">
    <source>
        <dbReference type="SAM" id="MobiDB-lite"/>
    </source>
</evidence>
<evidence type="ECO:0000313" key="4">
    <source>
        <dbReference type="Proteomes" id="UP000307440"/>
    </source>
</evidence>
<accession>A0A5C3KDG9</accession>